<dbReference type="Gene3D" id="1.25.10.10">
    <property type="entry name" value="Leucine-rich Repeat Variant"/>
    <property type="match status" value="2"/>
</dbReference>
<evidence type="ECO:0000256" key="1">
    <source>
        <dbReference type="ARBA" id="ARBA00022737"/>
    </source>
</evidence>
<organism evidence="6 7">
    <name type="scientific">Oldenlandia corymbosa var. corymbosa</name>
    <dbReference type="NCBI Taxonomy" id="529605"/>
    <lineage>
        <taxon>Eukaryota</taxon>
        <taxon>Viridiplantae</taxon>
        <taxon>Streptophyta</taxon>
        <taxon>Embryophyta</taxon>
        <taxon>Tracheophyta</taxon>
        <taxon>Spermatophyta</taxon>
        <taxon>Magnoliopsida</taxon>
        <taxon>eudicotyledons</taxon>
        <taxon>Gunneridae</taxon>
        <taxon>Pentapetalae</taxon>
        <taxon>asterids</taxon>
        <taxon>lamiids</taxon>
        <taxon>Gentianales</taxon>
        <taxon>Rubiaceae</taxon>
        <taxon>Rubioideae</taxon>
        <taxon>Spermacoceae</taxon>
        <taxon>Hedyotis-Oldenlandia complex</taxon>
        <taxon>Oldenlandia</taxon>
    </lineage>
</organism>
<dbReference type="InterPro" id="IPR016024">
    <property type="entry name" value="ARM-type_fold"/>
</dbReference>
<evidence type="ECO:0000256" key="2">
    <source>
        <dbReference type="ARBA" id="ARBA00022786"/>
    </source>
</evidence>
<name>A0AAV1C2V4_OLDCO</name>
<evidence type="ECO:0000256" key="4">
    <source>
        <dbReference type="SAM" id="MobiDB-lite"/>
    </source>
</evidence>
<dbReference type="EMBL" id="OX459118">
    <property type="protein sequence ID" value="CAI9089825.1"/>
    <property type="molecule type" value="Genomic_DNA"/>
</dbReference>
<evidence type="ECO:0000313" key="6">
    <source>
        <dbReference type="EMBL" id="CAI9089825.1"/>
    </source>
</evidence>
<evidence type="ECO:0000259" key="5">
    <source>
        <dbReference type="Pfam" id="PF25598"/>
    </source>
</evidence>
<accession>A0AAV1C2V4</accession>
<dbReference type="Proteomes" id="UP001161247">
    <property type="component" value="Chromosome 1"/>
</dbReference>
<evidence type="ECO:0000313" key="7">
    <source>
        <dbReference type="Proteomes" id="UP001161247"/>
    </source>
</evidence>
<dbReference type="PANTHER" id="PTHR23315:SF256">
    <property type="entry name" value="ARM REPEAT SUPERFAMILY PROTEIN"/>
    <property type="match status" value="1"/>
</dbReference>
<keyword evidence="7" id="KW-1185">Reference proteome</keyword>
<dbReference type="SMART" id="SM00185">
    <property type="entry name" value="ARM"/>
    <property type="match status" value="4"/>
</dbReference>
<keyword evidence="1" id="KW-0677">Repeat</keyword>
<feature type="region of interest" description="Disordered" evidence="4">
    <location>
        <begin position="1"/>
        <end position="34"/>
    </location>
</feature>
<dbReference type="PANTHER" id="PTHR23315">
    <property type="entry name" value="U BOX DOMAIN-CONTAINING"/>
    <property type="match status" value="1"/>
</dbReference>
<feature type="repeat" description="ARM" evidence="3">
    <location>
        <begin position="117"/>
        <end position="159"/>
    </location>
</feature>
<dbReference type="Pfam" id="PF25598">
    <property type="entry name" value="ARM_PUB"/>
    <property type="match status" value="1"/>
</dbReference>
<dbReference type="PROSITE" id="PS50176">
    <property type="entry name" value="ARM_REPEAT"/>
    <property type="match status" value="4"/>
</dbReference>
<evidence type="ECO:0000256" key="3">
    <source>
        <dbReference type="PROSITE-ProRule" id="PRU00259"/>
    </source>
</evidence>
<dbReference type="InterPro" id="IPR058678">
    <property type="entry name" value="ARM_PUB"/>
</dbReference>
<dbReference type="InterPro" id="IPR011989">
    <property type="entry name" value="ARM-like"/>
</dbReference>
<dbReference type="SUPFAM" id="SSF48371">
    <property type="entry name" value="ARM repeat"/>
    <property type="match status" value="1"/>
</dbReference>
<dbReference type="InterPro" id="IPR000225">
    <property type="entry name" value="Armadillo"/>
</dbReference>
<proteinExistence type="predicted"/>
<keyword evidence="2" id="KW-0833">Ubl conjugation pathway</keyword>
<feature type="repeat" description="ARM" evidence="3">
    <location>
        <begin position="199"/>
        <end position="243"/>
    </location>
</feature>
<dbReference type="AlphaFoldDB" id="A0AAV1C2V4"/>
<feature type="repeat" description="ARM" evidence="3">
    <location>
        <begin position="158"/>
        <end position="200"/>
    </location>
</feature>
<gene>
    <name evidence="6" type="ORF">OLC1_LOCUS2098</name>
</gene>
<reference evidence="6" key="1">
    <citation type="submission" date="2023-03" db="EMBL/GenBank/DDBJ databases">
        <authorList>
            <person name="Julca I."/>
        </authorList>
    </citation>
    <scope>NUCLEOTIDE SEQUENCE</scope>
</reference>
<protein>
    <submittedName>
        <fullName evidence="6">OLC1v1024470C1</fullName>
    </submittedName>
</protein>
<feature type="domain" description="U-box" evidence="5">
    <location>
        <begin position="48"/>
        <end position="313"/>
    </location>
</feature>
<sequence>MESSSLAEEITLDETDPPSPSPSRSPPAESKEIDRVVERLVRGGSLEAQIEAAKDVRRLVRRSKSSSKVRSRLAAAGVIQPLVFLLHQHSAREAALLALLNLAVRNEQNKVTIVSSGAIPPLIGLLKIEYGNLRELATATILSLSAASDNKPVIAASGVAPLLMHVLRSGSLQGRVDAVTALHNLSTSKEEPKIVLDAGAAAPLINLLKECKKYSKFAEKTSSLLEILCHSEEGRTAITNVDGGILTLVLTVEEGSLVSTEHAVGALLSFCQSDRKKYRGLILNEGPIPGLLRLTAEGTSEAQNRARLLLDLLRECPEKRMSSTVFERIVYDFATQVDGTDRAAETAKRLLEDVVHRNMDQLKVSSCTNSHD</sequence>
<feature type="repeat" description="ARM" evidence="3">
    <location>
        <begin position="77"/>
        <end position="117"/>
    </location>
</feature>